<dbReference type="Gene3D" id="2.40.50.100">
    <property type="match status" value="1"/>
</dbReference>
<evidence type="ECO:0000256" key="3">
    <source>
        <dbReference type="ARBA" id="ARBA00022448"/>
    </source>
</evidence>
<comment type="caution">
    <text evidence="7">The sequence shown here is derived from an EMBL/GenBank/DDBJ whole genome shotgun (WGS) entry which is preliminary data.</text>
</comment>
<reference evidence="7 8" key="1">
    <citation type="submission" date="2016-07" db="EMBL/GenBank/DDBJ databases">
        <title>Characterization of isolates of Eisenbergiella tayi derived from blood cultures, using whole genome sequencing.</title>
        <authorList>
            <person name="Burdz T."/>
            <person name="Wiebe D."/>
            <person name="Huynh C."/>
            <person name="Bernard K."/>
        </authorList>
    </citation>
    <scope>NUCLEOTIDE SEQUENCE [LARGE SCALE GENOMIC DNA]</scope>
    <source>
        <strain evidence="7 8">NML 120489</strain>
    </source>
</reference>
<proteinExistence type="inferred from homology"/>
<evidence type="ECO:0000256" key="2">
    <source>
        <dbReference type="ARBA" id="ARBA00009477"/>
    </source>
</evidence>
<dbReference type="NCBIfam" id="TIGR01730">
    <property type="entry name" value="RND_mfp"/>
    <property type="match status" value="1"/>
</dbReference>
<dbReference type="Gene3D" id="2.40.30.170">
    <property type="match status" value="1"/>
</dbReference>
<dbReference type="SUPFAM" id="SSF51230">
    <property type="entry name" value="Single hybrid motif"/>
    <property type="match status" value="1"/>
</dbReference>
<dbReference type="GO" id="GO:0015562">
    <property type="term" value="F:efflux transmembrane transporter activity"/>
    <property type="evidence" value="ECO:0007669"/>
    <property type="project" value="TreeGrafter"/>
</dbReference>
<dbReference type="Gene3D" id="1.10.287.470">
    <property type="entry name" value="Helix hairpin bin"/>
    <property type="match status" value="1"/>
</dbReference>
<dbReference type="PANTHER" id="PTHR30469">
    <property type="entry name" value="MULTIDRUG RESISTANCE PROTEIN MDTA"/>
    <property type="match status" value="1"/>
</dbReference>
<keyword evidence="3" id="KW-0813">Transport</keyword>
<evidence type="ECO:0000259" key="6">
    <source>
        <dbReference type="Pfam" id="PF25967"/>
    </source>
</evidence>
<dbReference type="GO" id="GO:1990281">
    <property type="term" value="C:efflux pump complex"/>
    <property type="evidence" value="ECO:0007669"/>
    <property type="project" value="TreeGrafter"/>
</dbReference>
<evidence type="ECO:0000256" key="1">
    <source>
        <dbReference type="ARBA" id="ARBA00004196"/>
    </source>
</evidence>
<accession>A0A1E3ASV8</accession>
<gene>
    <name evidence="7" type="primary">macA</name>
    <name evidence="7" type="ORF">BEH84_02395</name>
</gene>
<evidence type="ECO:0000256" key="4">
    <source>
        <dbReference type="SAM" id="Coils"/>
    </source>
</evidence>
<evidence type="ECO:0000313" key="7">
    <source>
        <dbReference type="EMBL" id="ODM11780.1"/>
    </source>
</evidence>
<evidence type="ECO:0000259" key="5">
    <source>
        <dbReference type="Pfam" id="PF25917"/>
    </source>
</evidence>
<feature type="domain" description="Multidrug resistance protein MdtA-like C-terminal permuted SH3" evidence="6">
    <location>
        <begin position="417"/>
        <end position="471"/>
    </location>
</feature>
<sequence length="495" mass="53803">MKKWKGKKKIIIPVTAVILVGLLLLVPVVSGASAGKYRELKPEERDLSTYLEFSGNIETVTDSSVYAFASAKVLEVKVEKGDEVKKGDVIAVLDSSDAEYNIALKEAALKAGETSDYYNVRDSRTTLDNYSQALESGLDSSTNSAQKNLLTAQEDYQSAVDAYNKAKEDLDAGKSASVVSARQALQTQSASYDSAVAQHDAKMITDEALETYRIAYENARESYDLAVEGAGEELEDYKEAMEKAEEKLAKAERDYETSVLTAGQNLEGYENNLEKTAALANEESTRLELEHLKESLEDYVITAPIDGVITSLDIKAGDVTAAGTRSIAEIADFSVMQVAVKIDEQDVAGVKEGDEVSVYINALDKTYAGRIASLSKTATIDNNAVYVDAVVEFGTDEEIRSSFSAEVKLVKAEAEKAVCIPAKSILYDVDNTAYIYVKDEKGKEQKRKVTLGISDGTYTQITEGLSLGETVLEEVTASSGMEMSFPRRNFPAMAE</sequence>
<keyword evidence="4" id="KW-0175">Coiled coil</keyword>
<dbReference type="GeneID" id="93303791"/>
<dbReference type="Gene3D" id="2.40.420.20">
    <property type="match status" value="1"/>
</dbReference>
<dbReference type="PANTHER" id="PTHR30469:SF33">
    <property type="entry name" value="SLR1207 PROTEIN"/>
    <property type="match status" value="1"/>
</dbReference>
<name>A0A1E3ASV8_9FIRM</name>
<dbReference type="AlphaFoldDB" id="A0A1E3ASV8"/>
<organism evidence="7 8">
    <name type="scientific">Eisenbergiella tayi</name>
    <dbReference type="NCBI Taxonomy" id="1432052"/>
    <lineage>
        <taxon>Bacteria</taxon>
        <taxon>Bacillati</taxon>
        <taxon>Bacillota</taxon>
        <taxon>Clostridia</taxon>
        <taxon>Lachnospirales</taxon>
        <taxon>Lachnospiraceae</taxon>
        <taxon>Eisenbergiella</taxon>
    </lineage>
</organism>
<dbReference type="Pfam" id="PF25967">
    <property type="entry name" value="RND-MFP_C"/>
    <property type="match status" value="1"/>
</dbReference>
<dbReference type="Pfam" id="PF25917">
    <property type="entry name" value="BSH_RND"/>
    <property type="match status" value="1"/>
</dbReference>
<dbReference type="RefSeq" id="WP_169897300.1">
    <property type="nucleotide sequence ID" value="NZ_DBFYTC010000238.1"/>
</dbReference>
<dbReference type="InterPro" id="IPR058625">
    <property type="entry name" value="MdtA-like_BSH"/>
</dbReference>
<dbReference type="EMBL" id="MCGI01000002">
    <property type="protein sequence ID" value="ODM11780.1"/>
    <property type="molecule type" value="Genomic_DNA"/>
</dbReference>
<dbReference type="Proteomes" id="UP000095003">
    <property type="component" value="Unassembled WGS sequence"/>
</dbReference>
<comment type="subcellular location">
    <subcellularLocation>
        <location evidence="1">Cell envelope</location>
    </subcellularLocation>
</comment>
<dbReference type="InterPro" id="IPR011053">
    <property type="entry name" value="Single_hybrid_motif"/>
</dbReference>
<dbReference type="InterPro" id="IPR006143">
    <property type="entry name" value="RND_pump_MFP"/>
</dbReference>
<feature type="coiled-coil region" evidence="4">
    <location>
        <begin position="227"/>
        <end position="290"/>
    </location>
</feature>
<dbReference type="InterPro" id="IPR058627">
    <property type="entry name" value="MdtA-like_C"/>
</dbReference>
<dbReference type="SUPFAM" id="SSF111369">
    <property type="entry name" value="HlyD-like secretion proteins"/>
    <property type="match status" value="1"/>
</dbReference>
<evidence type="ECO:0000313" key="8">
    <source>
        <dbReference type="Proteomes" id="UP000095003"/>
    </source>
</evidence>
<feature type="domain" description="Multidrug resistance protein MdtA-like barrel-sandwich hybrid" evidence="5">
    <location>
        <begin position="70"/>
        <end position="325"/>
    </location>
</feature>
<protein>
    <submittedName>
        <fullName evidence="7">Macrolide export protein MacA</fullName>
    </submittedName>
</protein>
<comment type="similarity">
    <text evidence="2">Belongs to the membrane fusion protein (MFP) (TC 8.A.1) family.</text>
</comment>